<accession>A0A9N9EIN4</accession>
<name>A0A9N9EIN4_FUNMO</name>
<evidence type="ECO:0000313" key="1">
    <source>
        <dbReference type="EMBL" id="CAG8675538.1"/>
    </source>
</evidence>
<dbReference type="EMBL" id="CAJVPP010006224">
    <property type="protein sequence ID" value="CAG8675538.1"/>
    <property type="molecule type" value="Genomic_DNA"/>
</dbReference>
<reference evidence="1" key="1">
    <citation type="submission" date="2021-06" db="EMBL/GenBank/DDBJ databases">
        <authorList>
            <person name="Kallberg Y."/>
            <person name="Tangrot J."/>
            <person name="Rosling A."/>
        </authorList>
    </citation>
    <scope>NUCLEOTIDE SEQUENCE</scope>
    <source>
        <strain evidence="1">87-6 pot B 2015</strain>
    </source>
</reference>
<feature type="non-terminal residue" evidence="1">
    <location>
        <position position="286"/>
    </location>
</feature>
<sequence>MDNLLNYGYVSEHNHQISSTISSHYGKLARNAEAERSYDPPGELSEYGKRHDNDFVEISNISVIPTKDEVLCVREPFLPFCIPNAPHFLPNGAERLLDSQFSFIKRRHASNFYKGLKKIRNEYADLHVYTEVEFVNITCNKMKGFAYTLRFTPPKVRGSYHDRKAYWEKSRRLLNVSRDEKVLAKHPDYADIDMIENSLEERFMVESTGVYFEAYNHVLNTLKSTTPSSLPFVKYFAPNSDRFNHDVIVKPPLYARAPGFHFDLSVICDRKQTLKLNVENPSSYDE</sequence>
<proteinExistence type="predicted"/>
<dbReference type="AlphaFoldDB" id="A0A9N9EIN4"/>
<evidence type="ECO:0000313" key="2">
    <source>
        <dbReference type="Proteomes" id="UP000789375"/>
    </source>
</evidence>
<organism evidence="1 2">
    <name type="scientific">Funneliformis mosseae</name>
    <name type="common">Endomycorrhizal fungus</name>
    <name type="synonym">Glomus mosseae</name>
    <dbReference type="NCBI Taxonomy" id="27381"/>
    <lineage>
        <taxon>Eukaryota</taxon>
        <taxon>Fungi</taxon>
        <taxon>Fungi incertae sedis</taxon>
        <taxon>Mucoromycota</taxon>
        <taxon>Glomeromycotina</taxon>
        <taxon>Glomeromycetes</taxon>
        <taxon>Glomerales</taxon>
        <taxon>Glomeraceae</taxon>
        <taxon>Funneliformis</taxon>
    </lineage>
</organism>
<comment type="caution">
    <text evidence="1">The sequence shown here is derived from an EMBL/GenBank/DDBJ whole genome shotgun (WGS) entry which is preliminary data.</text>
</comment>
<gene>
    <name evidence="1" type="ORF">FMOSSE_LOCUS12627</name>
</gene>
<keyword evidence="2" id="KW-1185">Reference proteome</keyword>
<protein>
    <submittedName>
        <fullName evidence="1">14666_t:CDS:1</fullName>
    </submittedName>
</protein>
<dbReference type="Proteomes" id="UP000789375">
    <property type="component" value="Unassembled WGS sequence"/>
</dbReference>